<accession>F1ZBY8</accession>
<proteinExistence type="predicted"/>
<gene>
    <name evidence="1" type="ORF">Y88_3266</name>
</gene>
<dbReference type="InParanoid" id="F1ZBY8"/>
<sequence length="203" mass="22089">MVGTGWGGKWRRTAFPTALVPSRELGHHRAMIARLIADPAMARAFLSGAKRQVRVPLASPLASLAPGAVVAVAEAVVPGRFASGGEVATDLRRAGHVAFADGWRRDREGAMWQGRPILDAAEKWLAAVHMPDWACRVRLEITGVRREALQAITMGDARGEGHRGLFPRRAFVRWWDCNHPLTGLRWADGPEVVVLEVQLALGG</sequence>
<comment type="caution">
    <text evidence="1">The sequence shown here is derived from an EMBL/GenBank/DDBJ whole genome shotgun (WGS) entry which is preliminary data.</text>
</comment>
<reference evidence="1 2" key="1">
    <citation type="journal article" date="2012" name="J. Bacteriol.">
        <title>Draft Genome Sequence of Novosphingobium nitrogenifigens Y88T.</title>
        <authorList>
            <person name="Strabala T.J."/>
            <person name="Macdonald L."/>
            <person name="Liu V."/>
            <person name="Smit A.M."/>
        </authorList>
    </citation>
    <scope>NUCLEOTIDE SEQUENCE [LARGE SCALE GENOMIC DNA]</scope>
    <source>
        <strain evidence="1 2">DSM 19370</strain>
    </source>
</reference>
<dbReference type="EMBL" id="AEWJ01000051">
    <property type="protein sequence ID" value="EGD57936.1"/>
    <property type="molecule type" value="Genomic_DNA"/>
</dbReference>
<organism evidence="1 2">
    <name type="scientific">Novosphingobium nitrogenifigens DSM 19370</name>
    <dbReference type="NCBI Taxonomy" id="983920"/>
    <lineage>
        <taxon>Bacteria</taxon>
        <taxon>Pseudomonadati</taxon>
        <taxon>Pseudomonadota</taxon>
        <taxon>Alphaproteobacteria</taxon>
        <taxon>Sphingomonadales</taxon>
        <taxon>Sphingomonadaceae</taxon>
        <taxon>Novosphingobium</taxon>
    </lineage>
</organism>
<dbReference type="STRING" id="983920.Y88_3266"/>
<keyword evidence="2" id="KW-1185">Reference proteome</keyword>
<evidence type="ECO:0000313" key="1">
    <source>
        <dbReference type="EMBL" id="EGD57936.1"/>
    </source>
</evidence>
<dbReference type="HOGENOM" id="CLU_1347761_0_0_5"/>
<evidence type="ECO:0000313" key="2">
    <source>
        <dbReference type="Proteomes" id="UP000004728"/>
    </source>
</evidence>
<dbReference type="Proteomes" id="UP000004728">
    <property type="component" value="Unassembled WGS sequence"/>
</dbReference>
<dbReference type="AlphaFoldDB" id="F1ZBY8"/>
<protein>
    <recommendedName>
        <fullName evidence="3">ASCH domain-containing protein</fullName>
    </recommendedName>
</protein>
<evidence type="ECO:0008006" key="3">
    <source>
        <dbReference type="Google" id="ProtNLM"/>
    </source>
</evidence>
<name>F1ZBY8_9SPHN</name>